<dbReference type="SUPFAM" id="SSF64518">
    <property type="entry name" value="Phase 1 flagellin"/>
    <property type="match status" value="1"/>
</dbReference>
<proteinExistence type="inferred from homology"/>
<dbReference type="InterPro" id="IPR046358">
    <property type="entry name" value="Flagellin_C"/>
</dbReference>
<reference evidence="8 9" key="1">
    <citation type="submission" date="2018-07" db="EMBL/GenBank/DDBJ databases">
        <title>Genomic Encyclopedia of Type Strains, Phase IV (KMG-IV): sequencing the most valuable type-strain genomes for metagenomic binning, comparative biology and taxonomic classification.</title>
        <authorList>
            <person name="Goeker M."/>
        </authorList>
    </citation>
    <scope>NUCLEOTIDE SEQUENCE [LARGE SCALE GENOMIC DNA]</scope>
    <source>
        <strain evidence="8 9">DSM 21352</strain>
    </source>
</reference>
<dbReference type="GO" id="GO:0005198">
    <property type="term" value="F:structural molecule activity"/>
    <property type="evidence" value="ECO:0007669"/>
    <property type="project" value="InterPro"/>
</dbReference>
<evidence type="ECO:0000256" key="3">
    <source>
        <dbReference type="ARBA" id="ARBA00005709"/>
    </source>
</evidence>
<evidence type="ECO:0000313" key="9">
    <source>
        <dbReference type="Proteomes" id="UP000255265"/>
    </source>
</evidence>
<evidence type="ECO:0000256" key="4">
    <source>
        <dbReference type="ARBA" id="ARBA00023143"/>
    </source>
</evidence>
<dbReference type="EMBL" id="QQAV01000012">
    <property type="protein sequence ID" value="RDI19560.1"/>
    <property type="molecule type" value="Genomic_DNA"/>
</dbReference>
<evidence type="ECO:0000256" key="1">
    <source>
        <dbReference type="ARBA" id="ARBA00004365"/>
    </source>
</evidence>
<evidence type="ECO:0000259" key="6">
    <source>
        <dbReference type="Pfam" id="PF00669"/>
    </source>
</evidence>
<feature type="coiled-coil region" evidence="5">
    <location>
        <begin position="12"/>
        <end position="72"/>
    </location>
</feature>
<keyword evidence="8" id="KW-0966">Cell projection</keyword>
<accession>A0A370F6F4</accession>
<keyword evidence="4" id="KW-0975">Bacterial flagellum</keyword>
<dbReference type="PANTHER" id="PTHR42792">
    <property type="entry name" value="FLAGELLIN"/>
    <property type="match status" value="1"/>
</dbReference>
<comment type="caution">
    <text evidence="8">The sequence shown here is derived from an EMBL/GenBank/DDBJ whole genome shotgun (WGS) entry which is preliminary data.</text>
</comment>
<keyword evidence="8" id="KW-0282">Flagellum</keyword>
<evidence type="ECO:0000313" key="8">
    <source>
        <dbReference type="EMBL" id="RDI19560.1"/>
    </source>
</evidence>
<dbReference type="PANTHER" id="PTHR42792:SF1">
    <property type="entry name" value="FLAGELLAR HOOK-ASSOCIATED PROTEIN 3"/>
    <property type="match status" value="1"/>
</dbReference>
<dbReference type="GO" id="GO:0009424">
    <property type="term" value="C:bacterial-type flagellum hook"/>
    <property type="evidence" value="ECO:0007669"/>
    <property type="project" value="InterPro"/>
</dbReference>
<comment type="subcellular location">
    <subcellularLocation>
        <location evidence="1">Bacterial flagellum</location>
    </subcellularLocation>
    <subcellularLocation>
        <location evidence="2">Secreted</location>
    </subcellularLocation>
</comment>
<dbReference type="Proteomes" id="UP000255265">
    <property type="component" value="Unassembled WGS sequence"/>
</dbReference>
<dbReference type="InterPro" id="IPR001029">
    <property type="entry name" value="Flagellin_N"/>
</dbReference>
<feature type="domain" description="Flagellin N-terminal" evidence="6">
    <location>
        <begin position="6"/>
        <end position="141"/>
    </location>
</feature>
<dbReference type="InterPro" id="IPR001492">
    <property type="entry name" value="Flagellin"/>
</dbReference>
<evidence type="ECO:0000256" key="5">
    <source>
        <dbReference type="SAM" id="Coils"/>
    </source>
</evidence>
<organism evidence="8 9">
    <name type="scientific">Pseudacidovorax intermedius</name>
    <dbReference type="NCBI Taxonomy" id="433924"/>
    <lineage>
        <taxon>Bacteria</taxon>
        <taxon>Pseudomonadati</taxon>
        <taxon>Pseudomonadota</taxon>
        <taxon>Betaproteobacteria</taxon>
        <taxon>Burkholderiales</taxon>
        <taxon>Comamonadaceae</taxon>
        <taxon>Pseudacidovorax</taxon>
    </lineage>
</organism>
<feature type="domain" description="Flagellin C-terminal" evidence="7">
    <location>
        <begin position="315"/>
        <end position="397"/>
    </location>
</feature>
<dbReference type="AlphaFoldDB" id="A0A370F6F4"/>
<keyword evidence="9" id="KW-1185">Reference proteome</keyword>
<keyword evidence="5" id="KW-0175">Coiled coil</keyword>
<protein>
    <submittedName>
        <fullName evidence="8">Flagellar hook-associated protein 3 FlgL</fullName>
    </submittedName>
</protein>
<dbReference type="Pfam" id="PF00700">
    <property type="entry name" value="Flagellin_C"/>
    <property type="match status" value="1"/>
</dbReference>
<dbReference type="InterPro" id="IPR013384">
    <property type="entry name" value="Flagell_FlgL"/>
</dbReference>
<evidence type="ECO:0000256" key="2">
    <source>
        <dbReference type="ARBA" id="ARBA00004613"/>
    </source>
</evidence>
<dbReference type="Gene3D" id="1.20.1330.10">
    <property type="entry name" value="f41 fragment of flagellin, N-terminal domain"/>
    <property type="match status" value="1"/>
</dbReference>
<dbReference type="RefSeq" id="WP_114804419.1">
    <property type="nucleotide sequence ID" value="NZ_QQAV01000012.1"/>
</dbReference>
<sequence length="398" mass="41374">MTIQRISTPNLRETAIQRLAERQAQIADLQEQVNTGKKINRLSDDPLAAAQAERATTRVARVETQQRALQAQTASMTSVESTLGDSVTALQSFRSLLVQAGGGALSATDRQSIAQQMTALRDQLLSYANTTNADGLPLFGGLGSTARPFTDAGGTVSYQGVSGQAAASDSSVPGVLDGFATWMDVPTGNGVFEVNQAAGTTQVHTDTGQVLDPGALTDHGYQVKFSVATDGTATYDVVDTNSQQAVVSGAAYKSGQAISFGGMSFTASGTPANGDTLEVKPSGSQSVFAVMDQAIAGVRSAASGQVTQAVSRGLAQVDSGLAKLSAARSQAGELLNRADTIGDRLTTRSDQLEKVRADAEDSDPVKVLSDISSQQTMYSAALGTYAQIQKLSLFNYIS</sequence>
<evidence type="ECO:0000259" key="7">
    <source>
        <dbReference type="Pfam" id="PF00700"/>
    </source>
</evidence>
<comment type="similarity">
    <text evidence="3">Belongs to the bacterial flagellin family.</text>
</comment>
<dbReference type="NCBIfam" id="TIGR02550">
    <property type="entry name" value="flagell_flgL"/>
    <property type="match status" value="1"/>
</dbReference>
<gene>
    <name evidence="8" type="ORF">DFR41_11267</name>
</gene>
<keyword evidence="8" id="KW-0969">Cilium</keyword>
<dbReference type="Pfam" id="PF00669">
    <property type="entry name" value="Flagellin_N"/>
    <property type="match status" value="1"/>
</dbReference>
<name>A0A370F6F4_9BURK</name>
<dbReference type="OrthoDB" id="9768249at2"/>
<dbReference type="GO" id="GO:0005576">
    <property type="term" value="C:extracellular region"/>
    <property type="evidence" value="ECO:0007669"/>
    <property type="project" value="UniProtKB-SubCell"/>
</dbReference>
<dbReference type="GO" id="GO:0071973">
    <property type="term" value="P:bacterial-type flagellum-dependent cell motility"/>
    <property type="evidence" value="ECO:0007669"/>
    <property type="project" value="InterPro"/>
</dbReference>